<proteinExistence type="inferred from homology"/>
<reference evidence="10" key="1">
    <citation type="submission" date="2022-04" db="EMBL/GenBank/DDBJ databases">
        <title>Complete genome of Methanoplanus endosymbiosus DSM 3599.</title>
        <authorList>
            <person name="Chen S.-C."/>
            <person name="You Y.-T."/>
            <person name="Zhou Y.-Z."/>
            <person name="Lai M.-C."/>
        </authorList>
    </citation>
    <scope>NUCLEOTIDE SEQUENCE</scope>
    <source>
        <strain evidence="10">DSM 3599</strain>
    </source>
</reference>
<dbReference type="SUPFAM" id="SSF160527">
    <property type="entry name" value="V-type ATPase subunit E-like"/>
    <property type="match status" value="1"/>
</dbReference>
<protein>
    <recommendedName>
        <fullName evidence="8">A-type ATP synthase subunit E</fullName>
    </recommendedName>
</protein>
<dbReference type="Proteomes" id="UP001060368">
    <property type="component" value="Chromosome"/>
</dbReference>
<comment type="subunit">
    <text evidence="8">Has multiple subunits with at least A(3), B(3), C, D, E, F, H, I and proteolipid K(x).</text>
</comment>
<keyword evidence="5 8" id="KW-0406">Ion transport</keyword>
<keyword evidence="6 8" id="KW-0472">Membrane</keyword>
<name>A0A9E7PML8_9EURY</name>
<organism evidence="10 11">
    <name type="scientific">Methanoplanus endosymbiosus</name>
    <dbReference type="NCBI Taxonomy" id="33865"/>
    <lineage>
        <taxon>Archaea</taxon>
        <taxon>Methanobacteriati</taxon>
        <taxon>Methanobacteriota</taxon>
        <taxon>Stenosarchaea group</taxon>
        <taxon>Methanomicrobia</taxon>
        <taxon>Methanomicrobiales</taxon>
        <taxon>Methanomicrobiaceae</taxon>
        <taxon>Methanoplanus</taxon>
    </lineage>
</organism>
<dbReference type="HAMAP" id="MF_00311">
    <property type="entry name" value="ATP_synth_E_arch"/>
    <property type="match status" value="1"/>
</dbReference>
<dbReference type="AlphaFoldDB" id="A0A9E7PML8"/>
<comment type="similarity">
    <text evidence="1 8">Belongs to the V-ATPase E subunit family.</text>
</comment>
<keyword evidence="11" id="KW-1185">Reference proteome</keyword>
<dbReference type="GO" id="GO:0042777">
    <property type="term" value="P:proton motive force-driven plasma membrane ATP synthesis"/>
    <property type="evidence" value="ECO:0007669"/>
    <property type="project" value="UniProtKB-UniRule"/>
</dbReference>
<dbReference type="KEGG" id="mend:L6E24_00545"/>
<evidence type="ECO:0000256" key="4">
    <source>
        <dbReference type="ARBA" id="ARBA00022781"/>
    </source>
</evidence>
<comment type="subcellular location">
    <subcellularLocation>
        <location evidence="8">Cell membrane</location>
        <topology evidence="8">Peripheral membrane protein</topology>
    </subcellularLocation>
</comment>
<dbReference type="Pfam" id="PF01991">
    <property type="entry name" value="vATP-synt_E"/>
    <property type="match status" value="1"/>
</dbReference>
<keyword evidence="4 8" id="KW-0375">Hydrogen ion transport</keyword>
<evidence type="ECO:0000256" key="8">
    <source>
        <dbReference type="HAMAP-Rule" id="MF_00311"/>
    </source>
</evidence>
<evidence type="ECO:0000256" key="9">
    <source>
        <dbReference type="SAM" id="Coils"/>
    </source>
</evidence>
<comment type="function">
    <text evidence="8">Component of the A-type ATP synthase that produces ATP from ADP in the presence of a proton gradient across the membrane.</text>
</comment>
<evidence type="ECO:0000256" key="3">
    <source>
        <dbReference type="ARBA" id="ARBA00022475"/>
    </source>
</evidence>
<evidence type="ECO:0000313" key="10">
    <source>
        <dbReference type="EMBL" id="UUX92650.1"/>
    </source>
</evidence>
<keyword evidence="3 8" id="KW-1003">Cell membrane</keyword>
<dbReference type="EMBL" id="CP096115">
    <property type="protein sequence ID" value="UUX92650.1"/>
    <property type="molecule type" value="Genomic_DNA"/>
</dbReference>
<keyword evidence="9" id="KW-0175">Coiled coil</keyword>
<dbReference type="InterPro" id="IPR002842">
    <property type="entry name" value="ATPase_V1_Esu"/>
</dbReference>
<dbReference type="GO" id="GO:0005886">
    <property type="term" value="C:plasma membrane"/>
    <property type="evidence" value="ECO:0007669"/>
    <property type="project" value="UniProtKB-SubCell"/>
</dbReference>
<dbReference type="GO" id="GO:0046961">
    <property type="term" value="F:proton-transporting ATPase activity, rotational mechanism"/>
    <property type="evidence" value="ECO:0007669"/>
    <property type="project" value="InterPro"/>
</dbReference>
<dbReference type="GO" id="GO:0005524">
    <property type="term" value="F:ATP binding"/>
    <property type="evidence" value="ECO:0007669"/>
    <property type="project" value="UniProtKB-UniRule"/>
</dbReference>
<dbReference type="Gene3D" id="3.30.2320.30">
    <property type="entry name" value="ATP synthase, E subunit, C-terminal"/>
    <property type="match status" value="1"/>
</dbReference>
<evidence type="ECO:0000256" key="5">
    <source>
        <dbReference type="ARBA" id="ARBA00023065"/>
    </source>
</evidence>
<evidence type="ECO:0000256" key="2">
    <source>
        <dbReference type="ARBA" id="ARBA00022448"/>
    </source>
</evidence>
<evidence type="ECO:0000313" key="11">
    <source>
        <dbReference type="Proteomes" id="UP001060368"/>
    </source>
</evidence>
<dbReference type="GeneID" id="74306137"/>
<gene>
    <name evidence="8" type="primary">atpE</name>
    <name evidence="10" type="ORF">L6E24_00545</name>
</gene>
<accession>A0A9E7PML8</accession>
<dbReference type="InterPro" id="IPR038495">
    <property type="entry name" value="ATPase_E_C"/>
</dbReference>
<sequence length="194" mass="22278">MSAEAIMQEIRREAEERVAAVKKEAEEKNREIINEARREAEAEYAAVMKEGLREIREEERRLISLANLEANELVRQIKEKGISNCFSEAERILSEISSSGNYPAILARLIEEGKAAIGEDELFVLTRREDRELVKGLIPAFNGLNMDDVEIRDAGVVLRSARLNIRIDQTFPERLKRLKKRLTHDTAVMLYDRV</sequence>
<keyword evidence="2 8" id="KW-0813">Transport</keyword>
<dbReference type="Gene3D" id="1.20.5.620">
    <property type="entry name" value="F1F0 ATP synthase subunit B, membrane domain"/>
    <property type="match status" value="1"/>
</dbReference>
<evidence type="ECO:0000256" key="6">
    <source>
        <dbReference type="ARBA" id="ARBA00023136"/>
    </source>
</evidence>
<evidence type="ECO:0000256" key="7">
    <source>
        <dbReference type="ARBA" id="ARBA00023310"/>
    </source>
</evidence>
<dbReference type="GO" id="GO:0033178">
    <property type="term" value="C:proton-transporting two-sector ATPase complex, catalytic domain"/>
    <property type="evidence" value="ECO:0007669"/>
    <property type="project" value="InterPro"/>
</dbReference>
<evidence type="ECO:0000256" key="1">
    <source>
        <dbReference type="ARBA" id="ARBA00005901"/>
    </source>
</evidence>
<feature type="coiled-coil region" evidence="9">
    <location>
        <begin position="11"/>
        <end position="50"/>
    </location>
</feature>
<keyword evidence="7 8" id="KW-0066">ATP synthesis</keyword>
<dbReference type="GO" id="GO:0046933">
    <property type="term" value="F:proton-transporting ATP synthase activity, rotational mechanism"/>
    <property type="evidence" value="ECO:0007669"/>
    <property type="project" value="UniProtKB-UniRule"/>
</dbReference>
<dbReference type="RefSeq" id="WP_257742794.1">
    <property type="nucleotide sequence ID" value="NZ_CP096115.1"/>
</dbReference>